<reference evidence="1" key="1">
    <citation type="submission" date="2014-09" db="EMBL/GenBank/DDBJ databases">
        <authorList>
            <person name="Magalhaes I.L.F."/>
            <person name="Oliveira U."/>
            <person name="Santos F.R."/>
            <person name="Vidigal T.H.D.A."/>
            <person name="Brescovit A.D."/>
            <person name="Santos A.J."/>
        </authorList>
    </citation>
    <scope>NUCLEOTIDE SEQUENCE</scope>
    <source>
        <tissue evidence="1">Shoot tissue taken approximately 20 cm above the soil surface</tissue>
    </source>
</reference>
<accession>A0A0A9BTF1</accession>
<name>A0A0A9BTF1_ARUDO</name>
<dbReference type="AlphaFoldDB" id="A0A0A9BTF1"/>
<sequence>MALAWNTAVVATNNFCTADTSACTKPGGRCVGSA</sequence>
<reference evidence="1" key="2">
    <citation type="journal article" date="2015" name="Data Brief">
        <title>Shoot transcriptome of the giant reed, Arundo donax.</title>
        <authorList>
            <person name="Barrero R.A."/>
            <person name="Guerrero F.D."/>
            <person name="Moolhuijzen P."/>
            <person name="Goolsby J.A."/>
            <person name="Tidwell J."/>
            <person name="Bellgard S.E."/>
            <person name="Bellgard M.I."/>
        </authorList>
    </citation>
    <scope>NUCLEOTIDE SEQUENCE</scope>
    <source>
        <tissue evidence="1">Shoot tissue taken approximately 20 cm above the soil surface</tissue>
    </source>
</reference>
<organism evidence="1">
    <name type="scientific">Arundo donax</name>
    <name type="common">Giant reed</name>
    <name type="synonym">Donax arundinaceus</name>
    <dbReference type="NCBI Taxonomy" id="35708"/>
    <lineage>
        <taxon>Eukaryota</taxon>
        <taxon>Viridiplantae</taxon>
        <taxon>Streptophyta</taxon>
        <taxon>Embryophyta</taxon>
        <taxon>Tracheophyta</taxon>
        <taxon>Spermatophyta</taxon>
        <taxon>Magnoliopsida</taxon>
        <taxon>Liliopsida</taxon>
        <taxon>Poales</taxon>
        <taxon>Poaceae</taxon>
        <taxon>PACMAD clade</taxon>
        <taxon>Arundinoideae</taxon>
        <taxon>Arundineae</taxon>
        <taxon>Arundo</taxon>
    </lineage>
</organism>
<protein>
    <submittedName>
        <fullName evidence="1">Uncharacterized protein</fullName>
    </submittedName>
</protein>
<proteinExistence type="predicted"/>
<evidence type="ECO:0000313" key="1">
    <source>
        <dbReference type="EMBL" id="JAD67329.1"/>
    </source>
</evidence>
<dbReference type="EMBL" id="GBRH01230566">
    <property type="protein sequence ID" value="JAD67329.1"/>
    <property type="molecule type" value="Transcribed_RNA"/>
</dbReference>